<name>A0A1G6B1N0_9HYPH</name>
<evidence type="ECO:0000256" key="2">
    <source>
        <dbReference type="SAM" id="SignalP"/>
    </source>
</evidence>
<evidence type="ECO:0000256" key="1">
    <source>
        <dbReference type="SAM" id="MobiDB-lite"/>
    </source>
</evidence>
<keyword evidence="2" id="KW-0732">Signal</keyword>
<dbReference type="InterPro" id="IPR010642">
    <property type="entry name" value="Invasion_prot_B"/>
</dbReference>
<accession>A0A1G6B1N0</accession>
<reference evidence="3 4" key="1">
    <citation type="submission" date="2016-10" db="EMBL/GenBank/DDBJ databases">
        <authorList>
            <person name="de Groot N.N."/>
        </authorList>
    </citation>
    <scope>NUCLEOTIDE SEQUENCE [LARGE SCALE GENOMIC DNA]</scope>
    <source>
        <strain evidence="3 4">ATCC 35022</strain>
    </source>
</reference>
<protein>
    <submittedName>
        <fullName evidence="3">Invasion protein IalB, involved in pathogenesis</fullName>
    </submittedName>
</protein>
<proteinExistence type="predicted"/>
<feature type="signal peptide" evidence="2">
    <location>
        <begin position="1"/>
        <end position="35"/>
    </location>
</feature>
<feature type="region of interest" description="Disordered" evidence="1">
    <location>
        <begin position="184"/>
        <end position="209"/>
    </location>
</feature>
<organism evidence="3 4">
    <name type="scientific">Bauldia litoralis</name>
    <dbReference type="NCBI Taxonomy" id="665467"/>
    <lineage>
        <taxon>Bacteria</taxon>
        <taxon>Pseudomonadati</taxon>
        <taxon>Pseudomonadota</taxon>
        <taxon>Alphaproteobacteria</taxon>
        <taxon>Hyphomicrobiales</taxon>
        <taxon>Kaistiaceae</taxon>
        <taxon>Bauldia</taxon>
    </lineage>
</organism>
<gene>
    <name evidence="3" type="ORF">SAMN02982931_01098</name>
</gene>
<sequence length="209" mass="22751">MGRQAIAHLQTTFTKWQRLIPVAVFAIAAPVAAVAQDAAETPWAKICNENPQDGKELCLTIQEITAETGQFIASAAVREITGEDKKSFVIAVPPGMLLQPGMRAQVDDGKQYELGYGICLPNACYAELDVDASLVAEMKQGNQLVITTMNAQAKPVSFPMTLSGFTKAYDGEGLKPEGLAKRQQDLNKALRDRAAAERDRLKQEQEKSE</sequence>
<evidence type="ECO:0000313" key="3">
    <source>
        <dbReference type="EMBL" id="SDB14389.1"/>
    </source>
</evidence>
<dbReference type="STRING" id="665467.SAMN02982931_01098"/>
<dbReference type="RefSeq" id="WP_210185545.1">
    <property type="nucleotide sequence ID" value="NZ_FMXQ01000002.1"/>
</dbReference>
<evidence type="ECO:0000313" key="4">
    <source>
        <dbReference type="Proteomes" id="UP000199071"/>
    </source>
</evidence>
<feature type="chain" id="PRO_5011677723" evidence="2">
    <location>
        <begin position="36"/>
        <end position="209"/>
    </location>
</feature>
<dbReference type="AlphaFoldDB" id="A0A1G6B1N0"/>
<keyword evidence="4" id="KW-1185">Reference proteome</keyword>
<dbReference type="Gene3D" id="2.60.40.1880">
    <property type="entry name" value="Invasion associated locus B (IalB) protein"/>
    <property type="match status" value="1"/>
</dbReference>
<dbReference type="Proteomes" id="UP000199071">
    <property type="component" value="Unassembled WGS sequence"/>
</dbReference>
<dbReference type="EMBL" id="FMXQ01000002">
    <property type="protein sequence ID" value="SDB14389.1"/>
    <property type="molecule type" value="Genomic_DNA"/>
</dbReference>
<dbReference type="Pfam" id="PF06776">
    <property type="entry name" value="IalB"/>
    <property type="match status" value="1"/>
</dbReference>
<dbReference type="InterPro" id="IPR038696">
    <property type="entry name" value="IalB_sf"/>
</dbReference>